<proteinExistence type="predicted"/>
<protein>
    <submittedName>
        <fullName evidence="2">Uncharacterized protein</fullName>
    </submittedName>
</protein>
<feature type="compositionally biased region" description="Polar residues" evidence="1">
    <location>
        <begin position="82"/>
        <end position="104"/>
    </location>
</feature>
<sequence length="104" mass="11210">MKPSKDENQVASRVKATTKYTYVAPGATGKGRGRGLKSMLSLGVSRTDIPFSPSMIKLCGAQGKSQGLKSMCSIEDSENEGRSFNQNDRYVSQSMSRPSAAQGW</sequence>
<reference evidence="2 3" key="1">
    <citation type="submission" date="2020-09" db="EMBL/GenBank/DDBJ databases">
        <title>De no assembly of potato wild relative species, Solanum commersonii.</title>
        <authorList>
            <person name="Cho K."/>
        </authorList>
    </citation>
    <scope>NUCLEOTIDE SEQUENCE [LARGE SCALE GENOMIC DNA]</scope>
    <source>
        <strain evidence="2">LZ3.2</strain>
        <tissue evidence="2">Leaf</tissue>
    </source>
</reference>
<evidence type="ECO:0000313" key="3">
    <source>
        <dbReference type="Proteomes" id="UP000824120"/>
    </source>
</evidence>
<gene>
    <name evidence="2" type="ORF">H5410_051841</name>
</gene>
<accession>A0A9J5X1W8</accession>
<dbReference type="Proteomes" id="UP000824120">
    <property type="component" value="Chromosome 10"/>
</dbReference>
<organism evidence="2 3">
    <name type="scientific">Solanum commersonii</name>
    <name type="common">Commerson's wild potato</name>
    <name type="synonym">Commerson's nightshade</name>
    <dbReference type="NCBI Taxonomy" id="4109"/>
    <lineage>
        <taxon>Eukaryota</taxon>
        <taxon>Viridiplantae</taxon>
        <taxon>Streptophyta</taxon>
        <taxon>Embryophyta</taxon>
        <taxon>Tracheophyta</taxon>
        <taxon>Spermatophyta</taxon>
        <taxon>Magnoliopsida</taxon>
        <taxon>eudicotyledons</taxon>
        <taxon>Gunneridae</taxon>
        <taxon>Pentapetalae</taxon>
        <taxon>asterids</taxon>
        <taxon>lamiids</taxon>
        <taxon>Solanales</taxon>
        <taxon>Solanaceae</taxon>
        <taxon>Solanoideae</taxon>
        <taxon>Solaneae</taxon>
        <taxon>Solanum</taxon>
    </lineage>
</organism>
<evidence type="ECO:0000313" key="2">
    <source>
        <dbReference type="EMBL" id="KAG5581214.1"/>
    </source>
</evidence>
<dbReference type="EMBL" id="JACXVP010000010">
    <property type="protein sequence ID" value="KAG5581214.1"/>
    <property type="molecule type" value="Genomic_DNA"/>
</dbReference>
<comment type="caution">
    <text evidence="2">The sequence shown here is derived from an EMBL/GenBank/DDBJ whole genome shotgun (WGS) entry which is preliminary data.</text>
</comment>
<dbReference type="AlphaFoldDB" id="A0A9J5X1W8"/>
<evidence type="ECO:0000256" key="1">
    <source>
        <dbReference type="SAM" id="MobiDB-lite"/>
    </source>
</evidence>
<dbReference type="OrthoDB" id="1305193at2759"/>
<keyword evidence="3" id="KW-1185">Reference proteome</keyword>
<name>A0A9J5X1W8_SOLCO</name>
<feature type="region of interest" description="Disordered" evidence="1">
    <location>
        <begin position="73"/>
        <end position="104"/>
    </location>
</feature>